<proteinExistence type="predicted"/>
<dbReference type="EMBL" id="CANHGI010000004">
    <property type="protein sequence ID" value="CAI5447155.1"/>
    <property type="molecule type" value="Genomic_DNA"/>
</dbReference>
<evidence type="ECO:0000313" key="2">
    <source>
        <dbReference type="EMBL" id="CAI5447155.1"/>
    </source>
</evidence>
<dbReference type="AlphaFoldDB" id="A0A9P1ILA3"/>
<gene>
    <name evidence="2" type="ORF">CAMP_LOCUS9792</name>
</gene>
<feature type="region of interest" description="Disordered" evidence="1">
    <location>
        <begin position="113"/>
        <end position="147"/>
    </location>
</feature>
<keyword evidence="3" id="KW-1185">Reference proteome</keyword>
<sequence length="175" mass="19444">MKIIFEKNISKMKKLKRRLSAAFRSGSNNNVSIGSSGGNSYYDSECDTRSMVIGYGMMSAPVHNRCWTPLSESMSHLSDKLAVDGTIMEECIDPATLLRVSRGGTAGRRYDTNVNYLGGMHHHPPPPPSSKSTKSHHYQPPPRTHSLYYPRGYSGGRNSYYGSNACEFLFLGEEI</sequence>
<reference evidence="2" key="1">
    <citation type="submission" date="2022-11" db="EMBL/GenBank/DDBJ databases">
        <authorList>
            <person name="Kikuchi T."/>
        </authorList>
    </citation>
    <scope>NUCLEOTIDE SEQUENCE</scope>
    <source>
        <strain evidence="2">PS1010</strain>
    </source>
</reference>
<organism evidence="2 3">
    <name type="scientific">Caenorhabditis angaria</name>
    <dbReference type="NCBI Taxonomy" id="860376"/>
    <lineage>
        <taxon>Eukaryota</taxon>
        <taxon>Metazoa</taxon>
        <taxon>Ecdysozoa</taxon>
        <taxon>Nematoda</taxon>
        <taxon>Chromadorea</taxon>
        <taxon>Rhabditida</taxon>
        <taxon>Rhabditina</taxon>
        <taxon>Rhabditomorpha</taxon>
        <taxon>Rhabditoidea</taxon>
        <taxon>Rhabditidae</taxon>
        <taxon>Peloderinae</taxon>
        <taxon>Caenorhabditis</taxon>
    </lineage>
</organism>
<name>A0A9P1ILA3_9PELO</name>
<accession>A0A9P1ILA3</accession>
<dbReference type="OrthoDB" id="5874211at2759"/>
<protein>
    <submittedName>
        <fullName evidence="2">Uncharacterized protein</fullName>
    </submittedName>
</protein>
<evidence type="ECO:0000256" key="1">
    <source>
        <dbReference type="SAM" id="MobiDB-lite"/>
    </source>
</evidence>
<comment type="caution">
    <text evidence="2">The sequence shown here is derived from an EMBL/GenBank/DDBJ whole genome shotgun (WGS) entry which is preliminary data.</text>
</comment>
<dbReference type="Proteomes" id="UP001152747">
    <property type="component" value="Unassembled WGS sequence"/>
</dbReference>
<evidence type="ECO:0000313" key="3">
    <source>
        <dbReference type="Proteomes" id="UP001152747"/>
    </source>
</evidence>